<accession>A0A9W9GJY7</accession>
<dbReference type="GO" id="GO:0031145">
    <property type="term" value="P:anaphase-promoting complex-dependent catabolic process"/>
    <property type="evidence" value="ECO:0007669"/>
    <property type="project" value="TreeGrafter"/>
</dbReference>
<dbReference type="OrthoDB" id="329563at2759"/>
<organism evidence="3 4">
    <name type="scientific">Penicillium bovifimosum</name>
    <dbReference type="NCBI Taxonomy" id="126998"/>
    <lineage>
        <taxon>Eukaryota</taxon>
        <taxon>Fungi</taxon>
        <taxon>Dikarya</taxon>
        <taxon>Ascomycota</taxon>
        <taxon>Pezizomycotina</taxon>
        <taxon>Eurotiomycetes</taxon>
        <taxon>Eurotiomycetidae</taxon>
        <taxon>Eurotiales</taxon>
        <taxon>Aspergillaceae</taxon>
        <taxon>Penicillium</taxon>
    </lineage>
</organism>
<sequence length="69" mass="7705">MGLNAASSRVAAKYFSRVQKLAPTRLEDMEIYSTVLWHLKSDVELAYLAHQMLEADRLSPQAVARVSLG</sequence>
<evidence type="ECO:0000256" key="2">
    <source>
        <dbReference type="ARBA" id="ARBA00038210"/>
    </source>
</evidence>
<dbReference type="InterPro" id="IPR011990">
    <property type="entry name" value="TPR-like_helical_dom_sf"/>
</dbReference>
<dbReference type="GO" id="GO:0051301">
    <property type="term" value="P:cell division"/>
    <property type="evidence" value="ECO:0007669"/>
    <property type="project" value="TreeGrafter"/>
</dbReference>
<dbReference type="AlphaFoldDB" id="A0A9W9GJY7"/>
<proteinExistence type="inferred from homology"/>
<dbReference type="PANTHER" id="PTHR12558:SF13">
    <property type="entry name" value="CELL DIVISION CYCLE PROTEIN 27 HOMOLOG"/>
    <property type="match status" value="1"/>
</dbReference>
<name>A0A9W9GJY7_9EURO</name>
<protein>
    <submittedName>
        <fullName evidence="3">Uncharacterized protein</fullName>
    </submittedName>
</protein>
<dbReference type="PANTHER" id="PTHR12558">
    <property type="entry name" value="CELL DIVISION CYCLE 16,23,27"/>
    <property type="match status" value="1"/>
</dbReference>
<dbReference type="GO" id="GO:0016567">
    <property type="term" value="P:protein ubiquitination"/>
    <property type="evidence" value="ECO:0007669"/>
    <property type="project" value="TreeGrafter"/>
</dbReference>
<evidence type="ECO:0000313" key="3">
    <source>
        <dbReference type="EMBL" id="KAJ5121651.1"/>
    </source>
</evidence>
<evidence type="ECO:0000256" key="1">
    <source>
        <dbReference type="ARBA" id="ARBA00022803"/>
    </source>
</evidence>
<dbReference type="Proteomes" id="UP001149079">
    <property type="component" value="Unassembled WGS sequence"/>
</dbReference>
<keyword evidence="1" id="KW-0802">TPR repeat</keyword>
<gene>
    <name evidence="3" type="ORF">N7515_009612</name>
</gene>
<dbReference type="EMBL" id="JAPQKL010000007">
    <property type="protein sequence ID" value="KAJ5121651.1"/>
    <property type="molecule type" value="Genomic_DNA"/>
</dbReference>
<dbReference type="RefSeq" id="XP_056518155.1">
    <property type="nucleotide sequence ID" value="XM_056670356.1"/>
</dbReference>
<comment type="similarity">
    <text evidence="2">Belongs to the APC3/CDC27 family.</text>
</comment>
<comment type="caution">
    <text evidence="3">The sequence shown here is derived from an EMBL/GenBank/DDBJ whole genome shotgun (WGS) entry which is preliminary data.</text>
</comment>
<reference evidence="3" key="1">
    <citation type="submission" date="2022-11" db="EMBL/GenBank/DDBJ databases">
        <authorList>
            <person name="Petersen C."/>
        </authorList>
    </citation>
    <scope>NUCLEOTIDE SEQUENCE</scope>
    <source>
        <strain evidence="3">IBT 22155</strain>
    </source>
</reference>
<dbReference type="Gene3D" id="1.25.40.10">
    <property type="entry name" value="Tetratricopeptide repeat domain"/>
    <property type="match status" value="1"/>
</dbReference>
<evidence type="ECO:0000313" key="4">
    <source>
        <dbReference type="Proteomes" id="UP001149079"/>
    </source>
</evidence>
<dbReference type="GO" id="GO:0005737">
    <property type="term" value="C:cytoplasm"/>
    <property type="evidence" value="ECO:0007669"/>
    <property type="project" value="TreeGrafter"/>
</dbReference>
<dbReference type="GO" id="GO:0005680">
    <property type="term" value="C:anaphase-promoting complex"/>
    <property type="evidence" value="ECO:0007669"/>
    <property type="project" value="UniProtKB-ARBA"/>
</dbReference>
<dbReference type="GO" id="GO:0007091">
    <property type="term" value="P:metaphase/anaphase transition of mitotic cell cycle"/>
    <property type="evidence" value="ECO:0007669"/>
    <property type="project" value="TreeGrafter"/>
</dbReference>
<keyword evidence="4" id="KW-1185">Reference proteome</keyword>
<reference evidence="3" key="2">
    <citation type="journal article" date="2023" name="IMA Fungus">
        <title>Comparative genomic study of the Penicillium genus elucidates a diverse pangenome and 15 lateral gene transfer events.</title>
        <authorList>
            <person name="Petersen C."/>
            <person name="Sorensen T."/>
            <person name="Nielsen M.R."/>
            <person name="Sondergaard T.E."/>
            <person name="Sorensen J.L."/>
            <person name="Fitzpatrick D.A."/>
            <person name="Frisvad J.C."/>
            <person name="Nielsen K.L."/>
        </authorList>
    </citation>
    <scope>NUCLEOTIDE SEQUENCE</scope>
    <source>
        <strain evidence="3">IBT 22155</strain>
    </source>
</reference>
<dbReference type="GeneID" id="81409526"/>